<dbReference type="Proteomes" id="UP001316803">
    <property type="component" value="Unassembled WGS sequence"/>
</dbReference>
<proteinExistence type="predicted"/>
<keyword evidence="3" id="KW-1185">Reference proteome</keyword>
<dbReference type="EMBL" id="JAKLMC020000004">
    <property type="protein sequence ID" value="KAK5956579.1"/>
    <property type="molecule type" value="Genomic_DNA"/>
</dbReference>
<dbReference type="AlphaFoldDB" id="A0AAN8EID2"/>
<gene>
    <name evidence="2" type="ORF">OHC33_002065</name>
</gene>
<evidence type="ECO:0000313" key="2">
    <source>
        <dbReference type="EMBL" id="KAK5956579.1"/>
    </source>
</evidence>
<reference evidence="2 3" key="1">
    <citation type="submission" date="2022-12" db="EMBL/GenBank/DDBJ databases">
        <title>Genomic features and morphological characterization of a novel Knufia sp. strain isolated from spacecraft assembly facility.</title>
        <authorList>
            <person name="Teixeira M."/>
            <person name="Chander A.M."/>
            <person name="Stajich J.E."/>
            <person name="Venkateswaran K."/>
        </authorList>
    </citation>
    <scope>NUCLEOTIDE SEQUENCE [LARGE SCALE GENOMIC DNA]</scope>
    <source>
        <strain evidence="2 3">FJI-L2-BK-P2</strain>
    </source>
</reference>
<organism evidence="2 3">
    <name type="scientific">Knufia fluminis</name>
    <dbReference type="NCBI Taxonomy" id="191047"/>
    <lineage>
        <taxon>Eukaryota</taxon>
        <taxon>Fungi</taxon>
        <taxon>Dikarya</taxon>
        <taxon>Ascomycota</taxon>
        <taxon>Pezizomycotina</taxon>
        <taxon>Eurotiomycetes</taxon>
        <taxon>Chaetothyriomycetidae</taxon>
        <taxon>Chaetothyriales</taxon>
        <taxon>Trichomeriaceae</taxon>
        <taxon>Knufia</taxon>
    </lineage>
</organism>
<evidence type="ECO:0000256" key="1">
    <source>
        <dbReference type="SAM" id="MobiDB-lite"/>
    </source>
</evidence>
<feature type="region of interest" description="Disordered" evidence="1">
    <location>
        <begin position="1"/>
        <end position="96"/>
    </location>
</feature>
<evidence type="ECO:0000313" key="3">
    <source>
        <dbReference type="Proteomes" id="UP001316803"/>
    </source>
</evidence>
<name>A0AAN8EID2_9EURO</name>
<feature type="compositionally biased region" description="Basic and acidic residues" evidence="1">
    <location>
        <begin position="1"/>
        <end position="18"/>
    </location>
</feature>
<feature type="compositionally biased region" description="Polar residues" evidence="1">
    <location>
        <begin position="54"/>
        <end position="65"/>
    </location>
</feature>
<sequence length="143" mass="15904">MDPKSDRRSTDRWDRDQYLEEYPLPFTGTQRAKSTPIPPTPCTTDLPVSRLEASPQSTSELSQPTDRALAETAQPTPVPDMSLHPPPTQSRPQLRGGDDTICNDLCALCICCNECYMDDIAPLAVTKSSGEHVLRQQGYRINE</sequence>
<accession>A0AAN8EID2</accession>
<comment type="caution">
    <text evidence="2">The sequence shown here is derived from an EMBL/GenBank/DDBJ whole genome shotgun (WGS) entry which is preliminary data.</text>
</comment>
<protein>
    <submittedName>
        <fullName evidence="2">Uncharacterized protein</fullName>
    </submittedName>
</protein>